<evidence type="ECO:0000256" key="7">
    <source>
        <dbReference type="SAM" id="Phobius"/>
    </source>
</evidence>
<gene>
    <name evidence="9" type="ORF">CR205_02135</name>
</gene>
<comment type="similarity">
    <text evidence="2">Belongs to the phospholipase D family.</text>
</comment>
<dbReference type="PANTHER" id="PTHR43856:SF1">
    <property type="entry name" value="MITOCHONDRIAL CARDIOLIPIN HYDROLASE"/>
    <property type="match status" value="1"/>
</dbReference>
<keyword evidence="7" id="KW-0472">Membrane</keyword>
<dbReference type="CDD" id="cd09129">
    <property type="entry name" value="PLDc_unchar2_1"/>
    <property type="match status" value="1"/>
</dbReference>
<accession>A0A2W0H913</accession>
<dbReference type="InterPro" id="IPR001736">
    <property type="entry name" value="PLipase_D/transphosphatidylase"/>
</dbReference>
<keyword evidence="5" id="KW-0442">Lipid degradation</keyword>
<evidence type="ECO:0000256" key="4">
    <source>
        <dbReference type="ARBA" id="ARBA00022801"/>
    </source>
</evidence>
<evidence type="ECO:0000256" key="3">
    <source>
        <dbReference type="ARBA" id="ARBA00012027"/>
    </source>
</evidence>
<evidence type="ECO:0000256" key="2">
    <source>
        <dbReference type="ARBA" id="ARBA00008664"/>
    </source>
</evidence>
<proteinExistence type="inferred from homology"/>
<feature type="domain" description="PLD phosphodiesterase" evidence="8">
    <location>
        <begin position="393"/>
        <end position="423"/>
    </location>
</feature>
<dbReference type="InterPro" id="IPR051406">
    <property type="entry name" value="PLD_domain"/>
</dbReference>
<protein>
    <recommendedName>
        <fullName evidence="3">phospholipase D</fullName>
        <ecNumber evidence="3">3.1.4.4</ecNumber>
    </recommendedName>
</protein>
<dbReference type="Pfam" id="PF13091">
    <property type="entry name" value="PLDc_2"/>
    <property type="match status" value="1"/>
</dbReference>
<dbReference type="Proteomes" id="UP000248066">
    <property type="component" value="Unassembled WGS sequence"/>
</dbReference>
<sequence length="491" mass="54523">MGKLVTKSGRKRVWTKKGIFGTAGLGAVLIYGVFFVYGLFMPLPEGVSYEGGVHTGEAEFLADHTFAGEDGAEHDHVIFDKIHTMIDEAEQFILIDMFLFNDEYDRASEFPEVSGSLIEALTEKKEANPDMEIIVITDPINTFYGSYESEGFAALEEAGVRVVMTDLTDLRDSNPVFSAFWRAVPQWLGNKEGGGWLPNPFSPDSPDGTVRSYLKLLNFKANHRKVVVTEQEGMVTSANPHDASGLHSNVAMVINGPVLQDLVESEKAVALMSGADEEWFAGFEIDERDVADEGSGDQIQLVTEGKIKKHLLDEMALAGEGDTVYLGAFYLSERDVIQGLLDAGSRGADVRVILDANKDAFGREKNGVPNRPVAHELIAEWESGVEVRWYNTSGEQYHTKMVLVDRGEEAAVIAGSANFTRRNLDDLNLETNVKITGGENSETLADVRAYFDRLWFNEGAEYTHDYNAYKDSARTSRWLYRFQEWSGLSTF</sequence>
<reference evidence="9 10" key="1">
    <citation type="submission" date="2017-10" db="EMBL/GenBank/DDBJ databases">
        <title>Bacillus sp. nov., a halophilic bacterium isolated from a Yangshapao Lake.</title>
        <authorList>
            <person name="Wang H."/>
        </authorList>
    </citation>
    <scope>NUCLEOTIDE SEQUENCE [LARGE SCALE GENOMIC DNA]</scope>
    <source>
        <strain evidence="9 10">YSP-3</strain>
    </source>
</reference>
<keyword evidence="10" id="KW-1185">Reference proteome</keyword>
<feature type="transmembrane region" description="Helical" evidence="7">
    <location>
        <begin position="20"/>
        <end position="40"/>
    </location>
</feature>
<dbReference type="GO" id="GO:0006793">
    <property type="term" value="P:phosphorus metabolic process"/>
    <property type="evidence" value="ECO:0007669"/>
    <property type="project" value="UniProtKB-ARBA"/>
</dbReference>
<dbReference type="SUPFAM" id="SSF56024">
    <property type="entry name" value="Phospholipase D/nuclease"/>
    <property type="match status" value="2"/>
</dbReference>
<dbReference type="SMART" id="SM00155">
    <property type="entry name" value="PLDc"/>
    <property type="match status" value="2"/>
</dbReference>
<dbReference type="EC" id="3.1.4.4" evidence="3"/>
<comment type="caution">
    <text evidence="9">The sequence shown here is derived from an EMBL/GenBank/DDBJ whole genome shotgun (WGS) entry which is preliminary data.</text>
</comment>
<dbReference type="Gene3D" id="3.30.870.10">
    <property type="entry name" value="Endonuclease Chain A"/>
    <property type="match status" value="2"/>
</dbReference>
<dbReference type="OrthoDB" id="92272at2"/>
<dbReference type="EMBL" id="PDOF01000001">
    <property type="protein sequence ID" value="PYZ97421.1"/>
    <property type="molecule type" value="Genomic_DNA"/>
</dbReference>
<evidence type="ECO:0000256" key="6">
    <source>
        <dbReference type="ARBA" id="ARBA00023098"/>
    </source>
</evidence>
<dbReference type="AlphaFoldDB" id="A0A2W0H913"/>
<keyword evidence="7" id="KW-1133">Transmembrane helix</keyword>
<comment type="catalytic activity">
    <reaction evidence="1">
        <text>a 1,2-diacyl-sn-glycero-3-phosphocholine + H2O = a 1,2-diacyl-sn-glycero-3-phosphate + choline + H(+)</text>
        <dbReference type="Rhea" id="RHEA:14445"/>
        <dbReference type="ChEBI" id="CHEBI:15354"/>
        <dbReference type="ChEBI" id="CHEBI:15377"/>
        <dbReference type="ChEBI" id="CHEBI:15378"/>
        <dbReference type="ChEBI" id="CHEBI:57643"/>
        <dbReference type="ChEBI" id="CHEBI:58608"/>
        <dbReference type="EC" id="3.1.4.4"/>
    </reaction>
</comment>
<dbReference type="PANTHER" id="PTHR43856">
    <property type="entry name" value="CARDIOLIPIN HYDROLASE"/>
    <property type="match status" value="1"/>
</dbReference>
<dbReference type="GO" id="GO:0016042">
    <property type="term" value="P:lipid catabolic process"/>
    <property type="evidence" value="ECO:0007669"/>
    <property type="project" value="UniProtKB-KW"/>
</dbReference>
<evidence type="ECO:0000313" key="9">
    <source>
        <dbReference type="EMBL" id="PYZ97421.1"/>
    </source>
</evidence>
<dbReference type="GO" id="GO:0004630">
    <property type="term" value="F:phospholipase D activity"/>
    <property type="evidence" value="ECO:0007669"/>
    <property type="project" value="UniProtKB-EC"/>
</dbReference>
<organism evidence="9 10">
    <name type="scientific">Alteribacter lacisalsi</name>
    <dbReference type="NCBI Taxonomy" id="2045244"/>
    <lineage>
        <taxon>Bacteria</taxon>
        <taxon>Bacillati</taxon>
        <taxon>Bacillota</taxon>
        <taxon>Bacilli</taxon>
        <taxon>Bacillales</taxon>
        <taxon>Bacillaceae</taxon>
        <taxon>Alteribacter</taxon>
    </lineage>
</organism>
<dbReference type="GO" id="GO:0016891">
    <property type="term" value="F:RNA endonuclease activity producing 5'-phosphomonoesters, hydrolytic mechanism"/>
    <property type="evidence" value="ECO:0007669"/>
    <property type="project" value="TreeGrafter"/>
</dbReference>
<dbReference type="CDD" id="cd09130">
    <property type="entry name" value="PLDc_unchar2_2"/>
    <property type="match status" value="1"/>
</dbReference>
<name>A0A2W0H913_9BACI</name>
<keyword evidence="6" id="KW-0443">Lipid metabolism</keyword>
<keyword evidence="4" id="KW-0378">Hydrolase</keyword>
<evidence type="ECO:0000259" key="8">
    <source>
        <dbReference type="PROSITE" id="PS50035"/>
    </source>
</evidence>
<evidence type="ECO:0000256" key="5">
    <source>
        <dbReference type="ARBA" id="ARBA00022963"/>
    </source>
</evidence>
<dbReference type="InterPro" id="IPR025202">
    <property type="entry name" value="PLD-like_dom"/>
</dbReference>
<dbReference type="RefSeq" id="WP_110516484.1">
    <property type="nucleotide sequence ID" value="NZ_PDOF01000001.1"/>
</dbReference>
<dbReference type="PROSITE" id="PS50035">
    <property type="entry name" value="PLD"/>
    <property type="match status" value="1"/>
</dbReference>
<evidence type="ECO:0000256" key="1">
    <source>
        <dbReference type="ARBA" id="ARBA00000798"/>
    </source>
</evidence>
<evidence type="ECO:0000313" key="10">
    <source>
        <dbReference type="Proteomes" id="UP000248066"/>
    </source>
</evidence>
<keyword evidence="7" id="KW-0812">Transmembrane</keyword>